<evidence type="ECO:0000256" key="5">
    <source>
        <dbReference type="ARBA" id="ARBA00022552"/>
    </source>
</evidence>
<dbReference type="InterPro" id="IPR012340">
    <property type="entry name" value="NA-bd_OB-fold"/>
</dbReference>
<dbReference type="InterPro" id="IPR004088">
    <property type="entry name" value="KH_dom_type_1"/>
</dbReference>
<dbReference type="SUPFAM" id="SSF54791">
    <property type="entry name" value="Eukaryotic type KH-domain (KH-domain type I)"/>
    <property type="match status" value="1"/>
</dbReference>
<evidence type="ECO:0000256" key="2">
    <source>
        <dbReference type="ARBA" id="ARBA00004604"/>
    </source>
</evidence>
<dbReference type="OrthoDB" id="340500at2759"/>
<dbReference type="GO" id="GO:0003723">
    <property type="term" value="F:RNA binding"/>
    <property type="evidence" value="ECO:0007669"/>
    <property type="project" value="UniProtKB-KW"/>
</dbReference>
<evidence type="ECO:0000313" key="11">
    <source>
        <dbReference type="EMBL" id="PWN35832.1"/>
    </source>
</evidence>
<dbReference type="GeneID" id="37018761"/>
<keyword evidence="4" id="KW-0963">Cytoplasm</keyword>
<dbReference type="Pfam" id="PF21262">
    <property type="entry name" value="RRP40_S1"/>
    <property type="match status" value="1"/>
</dbReference>
<dbReference type="InterPro" id="IPR049469">
    <property type="entry name" value="RRP40_KH-I"/>
</dbReference>
<dbReference type="GO" id="GO:0000177">
    <property type="term" value="C:cytoplasmic exosome (RNase complex)"/>
    <property type="evidence" value="ECO:0007669"/>
    <property type="project" value="TreeGrafter"/>
</dbReference>
<dbReference type="Proteomes" id="UP000245771">
    <property type="component" value="Unassembled WGS sequence"/>
</dbReference>
<dbReference type="GO" id="GO:0034475">
    <property type="term" value="P:U4 snRNA 3'-end processing"/>
    <property type="evidence" value="ECO:0007669"/>
    <property type="project" value="TreeGrafter"/>
</dbReference>
<dbReference type="InterPro" id="IPR026699">
    <property type="entry name" value="Exosome_RNA_bind1/RRP40/RRP4"/>
</dbReference>
<keyword evidence="6" id="KW-0271">Exosome</keyword>
<dbReference type="InterPro" id="IPR037319">
    <property type="entry name" value="Rrp40_S1"/>
</dbReference>
<evidence type="ECO:0000256" key="1">
    <source>
        <dbReference type="ARBA" id="ARBA00004496"/>
    </source>
</evidence>
<organism evidence="11 12">
    <name type="scientific">Meira miltonrushii</name>
    <dbReference type="NCBI Taxonomy" id="1280837"/>
    <lineage>
        <taxon>Eukaryota</taxon>
        <taxon>Fungi</taxon>
        <taxon>Dikarya</taxon>
        <taxon>Basidiomycota</taxon>
        <taxon>Ustilaginomycotina</taxon>
        <taxon>Exobasidiomycetes</taxon>
        <taxon>Exobasidiales</taxon>
        <taxon>Brachybasidiaceae</taxon>
        <taxon>Meira</taxon>
    </lineage>
</organism>
<dbReference type="GO" id="GO:0071038">
    <property type="term" value="P:TRAMP-dependent tRNA surveillance pathway"/>
    <property type="evidence" value="ECO:0007669"/>
    <property type="project" value="TreeGrafter"/>
</dbReference>
<evidence type="ECO:0000256" key="9">
    <source>
        <dbReference type="ARBA" id="ARBA00030615"/>
    </source>
</evidence>
<dbReference type="AlphaFoldDB" id="A0A316VE33"/>
<dbReference type="GO" id="GO:0071051">
    <property type="term" value="P:poly(A)-dependent snoRNA 3'-end processing"/>
    <property type="evidence" value="ECO:0007669"/>
    <property type="project" value="TreeGrafter"/>
</dbReference>
<evidence type="ECO:0000256" key="4">
    <source>
        <dbReference type="ARBA" id="ARBA00022490"/>
    </source>
</evidence>
<evidence type="ECO:0000313" key="12">
    <source>
        <dbReference type="Proteomes" id="UP000245771"/>
    </source>
</evidence>
<feature type="domain" description="K Homology" evidence="10">
    <location>
        <begin position="194"/>
        <end position="240"/>
    </location>
</feature>
<keyword evidence="12" id="KW-1185">Reference proteome</keyword>
<dbReference type="FunFam" id="2.40.50.140:FF:000127">
    <property type="entry name" value="Exosome complex component RRP40"/>
    <property type="match status" value="1"/>
</dbReference>
<dbReference type="GO" id="GO:0000176">
    <property type="term" value="C:nuclear exosome (RNase complex)"/>
    <property type="evidence" value="ECO:0007669"/>
    <property type="project" value="TreeGrafter"/>
</dbReference>
<comment type="similarity">
    <text evidence="3">Belongs to the RRP40 family.</text>
</comment>
<dbReference type="Gene3D" id="2.40.50.140">
    <property type="entry name" value="Nucleic acid-binding proteins"/>
    <property type="match status" value="1"/>
</dbReference>
<dbReference type="GO" id="GO:0005730">
    <property type="term" value="C:nucleolus"/>
    <property type="evidence" value="ECO:0007669"/>
    <property type="project" value="UniProtKB-SubCell"/>
</dbReference>
<evidence type="ECO:0000256" key="3">
    <source>
        <dbReference type="ARBA" id="ARBA00007841"/>
    </source>
</evidence>
<reference evidence="11 12" key="1">
    <citation type="journal article" date="2018" name="Mol. Biol. Evol.">
        <title>Broad Genomic Sampling Reveals a Smut Pathogenic Ancestry of the Fungal Clade Ustilaginomycotina.</title>
        <authorList>
            <person name="Kijpornyongpan T."/>
            <person name="Mondo S.J."/>
            <person name="Barry K."/>
            <person name="Sandor L."/>
            <person name="Lee J."/>
            <person name="Lipzen A."/>
            <person name="Pangilinan J."/>
            <person name="LaButti K."/>
            <person name="Hainaut M."/>
            <person name="Henrissat B."/>
            <person name="Grigoriev I.V."/>
            <person name="Spatafora J.W."/>
            <person name="Aime M.C."/>
        </authorList>
    </citation>
    <scope>NUCLEOTIDE SEQUENCE [LARGE SCALE GENOMIC DNA]</scope>
    <source>
        <strain evidence="11 12">MCA 3882</strain>
    </source>
</reference>
<name>A0A316VE33_9BASI</name>
<dbReference type="PANTHER" id="PTHR21321:SF1">
    <property type="entry name" value="EXOSOME COMPLEX COMPONENT RRP40"/>
    <property type="match status" value="1"/>
</dbReference>
<dbReference type="EMBL" id="KZ819603">
    <property type="protein sequence ID" value="PWN35832.1"/>
    <property type="molecule type" value="Genomic_DNA"/>
</dbReference>
<dbReference type="Gene3D" id="2.40.50.100">
    <property type="match status" value="1"/>
</dbReference>
<dbReference type="STRING" id="1280837.A0A316VE33"/>
<comment type="subcellular location">
    <subcellularLocation>
        <location evidence="1">Cytoplasm</location>
    </subcellularLocation>
    <subcellularLocation>
        <location evidence="2">Nucleus</location>
        <location evidence="2">Nucleolus</location>
    </subcellularLocation>
</comment>
<evidence type="ECO:0000256" key="7">
    <source>
        <dbReference type="ARBA" id="ARBA00022884"/>
    </source>
</evidence>
<evidence type="ECO:0000259" key="10">
    <source>
        <dbReference type="Pfam" id="PF15985"/>
    </source>
</evidence>
<keyword evidence="8" id="KW-0539">Nucleus</keyword>
<dbReference type="Pfam" id="PF15985">
    <property type="entry name" value="KH_6"/>
    <property type="match status" value="1"/>
</dbReference>
<dbReference type="Gene3D" id="3.30.1370.10">
    <property type="entry name" value="K Homology domain, type 1"/>
    <property type="match status" value="1"/>
</dbReference>
<dbReference type="GO" id="GO:0071035">
    <property type="term" value="P:nuclear polyadenylation-dependent rRNA catabolic process"/>
    <property type="evidence" value="ECO:0007669"/>
    <property type="project" value="TreeGrafter"/>
</dbReference>
<protein>
    <recommendedName>
        <fullName evidence="9">Ribosomal RNA-processing protein 40</fullName>
    </recommendedName>
</protein>
<dbReference type="InterPro" id="IPR036612">
    <property type="entry name" value="KH_dom_type_1_sf"/>
</dbReference>
<dbReference type="SUPFAM" id="SSF50249">
    <property type="entry name" value="Nucleic acid-binding proteins"/>
    <property type="match status" value="1"/>
</dbReference>
<dbReference type="FunCoup" id="A0A316VE33">
    <property type="interactions" value="370"/>
</dbReference>
<dbReference type="CDD" id="cd22526">
    <property type="entry name" value="KH-I_Rrp40"/>
    <property type="match status" value="1"/>
</dbReference>
<keyword evidence="7" id="KW-0694">RNA-binding</keyword>
<dbReference type="GO" id="GO:0000467">
    <property type="term" value="P:exonucleolytic trimming to generate mature 3'-end of 5.8S rRNA from tricistronic rRNA transcript (SSU-rRNA, 5.8S rRNA, LSU-rRNA)"/>
    <property type="evidence" value="ECO:0007669"/>
    <property type="project" value="TreeGrafter"/>
</dbReference>
<keyword evidence="5" id="KW-0698">rRNA processing</keyword>
<dbReference type="PANTHER" id="PTHR21321">
    <property type="entry name" value="PNAS-3 RELATED"/>
    <property type="match status" value="1"/>
</dbReference>
<sequence>MAMLALPGDHISIPSTSAVKLGPGLAISAGEAEEDAELITVTPGILGKIKSQPKGGKSKGVQGSESSTQTAFWIESDGRRYYPSVHDHVLCQITNRGVDAYQVTLFNTFATANLPALSFEGATKRNKPNLRVGTLIYAQIVSAYKHAEIELTCVDAATGKSNGFGELKTEREETTTNTVKKTSESTIAPASANIFPVSCGFARSLLNDKHPLLARLATHFPFEVAIGVNGYVWVRAKNVKHVIAVGKVLERADADALNEPTLAAQEGATGSTEEESKVALEIVKQRGVLDAKTISQIVDPFK</sequence>
<dbReference type="CDD" id="cd05790">
    <property type="entry name" value="S1_Rrp40"/>
    <property type="match status" value="1"/>
</dbReference>
<gene>
    <name evidence="11" type="ORF">FA14DRAFT_134220</name>
</gene>
<proteinExistence type="inferred from homology"/>
<accession>A0A316VE33</accession>
<evidence type="ECO:0000256" key="8">
    <source>
        <dbReference type="ARBA" id="ARBA00023242"/>
    </source>
</evidence>
<dbReference type="RefSeq" id="XP_025356134.1">
    <property type="nucleotide sequence ID" value="XM_025496980.1"/>
</dbReference>
<dbReference type="GO" id="GO:0071034">
    <property type="term" value="P:CUT catabolic process"/>
    <property type="evidence" value="ECO:0007669"/>
    <property type="project" value="TreeGrafter"/>
</dbReference>
<evidence type="ECO:0000256" key="6">
    <source>
        <dbReference type="ARBA" id="ARBA00022835"/>
    </source>
</evidence>
<dbReference type="InParanoid" id="A0A316VE33"/>